<evidence type="ECO:0000313" key="3">
    <source>
        <dbReference type="Proteomes" id="UP001367508"/>
    </source>
</evidence>
<accession>A0AAN9L6R9</accession>
<evidence type="ECO:0000313" key="2">
    <source>
        <dbReference type="EMBL" id="KAK7329197.1"/>
    </source>
</evidence>
<comment type="caution">
    <text evidence="2">The sequence shown here is derived from an EMBL/GenBank/DDBJ whole genome shotgun (WGS) entry which is preliminary data.</text>
</comment>
<proteinExistence type="predicted"/>
<feature type="region of interest" description="Disordered" evidence="1">
    <location>
        <begin position="15"/>
        <end position="60"/>
    </location>
</feature>
<reference evidence="2 3" key="1">
    <citation type="submission" date="2024-01" db="EMBL/GenBank/DDBJ databases">
        <title>The genomes of 5 underutilized Papilionoideae crops provide insights into root nodulation and disease resistanc.</title>
        <authorList>
            <person name="Jiang F."/>
        </authorList>
    </citation>
    <scope>NUCLEOTIDE SEQUENCE [LARGE SCALE GENOMIC DNA]</scope>
    <source>
        <strain evidence="2">LVBAO_FW01</strain>
        <tissue evidence="2">Leaves</tissue>
    </source>
</reference>
<gene>
    <name evidence="2" type="ORF">VNO77_23347</name>
</gene>
<dbReference type="EMBL" id="JAYMYQ010000005">
    <property type="protein sequence ID" value="KAK7329197.1"/>
    <property type="molecule type" value="Genomic_DNA"/>
</dbReference>
<dbReference type="AlphaFoldDB" id="A0AAN9L6R9"/>
<dbReference type="Proteomes" id="UP001367508">
    <property type="component" value="Unassembled WGS sequence"/>
</dbReference>
<name>A0AAN9L6R9_CANGL</name>
<keyword evidence="3" id="KW-1185">Reference proteome</keyword>
<organism evidence="2 3">
    <name type="scientific">Canavalia gladiata</name>
    <name type="common">Sword bean</name>
    <name type="synonym">Dolichos gladiatus</name>
    <dbReference type="NCBI Taxonomy" id="3824"/>
    <lineage>
        <taxon>Eukaryota</taxon>
        <taxon>Viridiplantae</taxon>
        <taxon>Streptophyta</taxon>
        <taxon>Embryophyta</taxon>
        <taxon>Tracheophyta</taxon>
        <taxon>Spermatophyta</taxon>
        <taxon>Magnoliopsida</taxon>
        <taxon>eudicotyledons</taxon>
        <taxon>Gunneridae</taxon>
        <taxon>Pentapetalae</taxon>
        <taxon>rosids</taxon>
        <taxon>fabids</taxon>
        <taxon>Fabales</taxon>
        <taxon>Fabaceae</taxon>
        <taxon>Papilionoideae</taxon>
        <taxon>50 kb inversion clade</taxon>
        <taxon>NPAAA clade</taxon>
        <taxon>indigoferoid/millettioid clade</taxon>
        <taxon>Phaseoleae</taxon>
        <taxon>Canavalia</taxon>
    </lineage>
</organism>
<evidence type="ECO:0000256" key="1">
    <source>
        <dbReference type="SAM" id="MobiDB-lite"/>
    </source>
</evidence>
<protein>
    <submittedName>
        <fullName evidence="2">Uncharacterized protein</fullName>
    </submittedName>
</protein>
<feature type="compositionally biased region" description="Basic and acidic residues" evidence="1">
    <location>
        <begin position="31"/>
        <end position="60"/>
    </location>
</feature>
<sequence length="117" mass="12921">MVTLLIASRSFRRVNTAMGQAPNARSLGPPSKDEDNPTHSTPRSREVADPVPTHEGEDKRCNSPLNRLDLCHPSRFVLIRCTRRAHANTGIDDDILDGMRAWFGDNATTVEVVKASL</sequence>